<sequence>MTTDSISITKVGVATSSSGNTTILCQRPMGENRKSLNDTCAKNCEMSSSSTGIKLGSQTSDYYRTDKRLPYRFNNPGR</sequence>
<evidence type="ECO:0000313" key="2">
    <source>
        <dbReference type="Proteomes" id="UP000277204"/>
    </source>
</evidence>
<evidence type="ECO:0000313" key="1">
    <source>
        <dbReference type="EMBL" id="VDP33743.1"/>
    </source>
</evidence>
<accession>A0A183MVA6</accession>
<organism evidence="1 2">
    <name type="scientific">Schistosoma margrebowiei</name>
    <dbReference type="NCBI Taxonomy" id="48269"/>
    <lineage>
        <taxon>Eukaryota</taxon>
        <taxon>Metazoa</taxon>
        <taxon>Spiralia</taxon>
        <taxon>Lophotrochozoa</taxon>
        <taxon>Platyhelminthes</taxon>
        <taxon>Trematoda</taxon>
        <taxon>Digenea</taxon>
        <taxon>Strigeidida</taxon>
        <taxon>Schistosomatoidea</taxon>
        <taxon>Schistosomatidae</taxon>
        <taxon>Schistosoma</taxon>
    </lineage>
</organism>
<dbReference type="AlphaFoldDB" id="A0A183MVA6"/>
<proteinExistence type="predicted"/>
<dbReference type="Proteomes" id="UP000277204">
    <property type="component" value="Unassembled WGS sequence"/>
</dbReference>
<protein>
    <submittedName>
        <fullName evidence="1">Uncharacterized protein</fullName>
    </submittedName>
</protein>
<keyword evidence="2" id="KW-1185">Reference proteome</keyword>
<reference evidence="1 2" key="1">
    <citation type="submission" date="2018-11" db="EMBL/GenBank/DDBJ databases">
        <authorList>
            <consortium name="Pathogen Informatics"/>
        </authorList>
    </citation>
    <scope>NUCLEOTIDE SEQUENCE [LARGE SCALE GENOMIC DNA]</scope>
    <source>
        <strain evidence="1 2">Zambia</strain>
    </source>
</reference>
<dbReference type="EMBL" id="UZAI01018140">
    <property type="protein sequence ID" value="VDP33743.1"/>
    <property type="molecule type" value="Genomic_DNA"/>
</dbReference>
<gene>
    <name evidence="1" type="ORF">SMRZ_LOCUS19977</name>
</gene>
<dbReference type="STRING" id="48269.A0A183MVA6"/>
<name>A0A183MVA6_9TREM</name>